<evidence type="ECO:0000256" key="3">
    <source>
        <dbReference type="ARBA" id="ARBA00022514"/>
    </source>
</evidence>
<reference evidence="7" key="1">
    <citation type="submission" date="2025-08" db="UniProtKB">
        <authorList>
            <consortium name="Ensembl"/>
        </authorList>
    </citation>
    <scope>IDENTIFICATION</scope>
</reference>
<feature type="compositionally biased region" description="Acidic residues" evidence="5">
    <location>
        <begin position="278"/>
        <end position="298"/>
    </location>
</feature>
<feature type="compositionally biased region" description="Low complexity" evidence="5">
    <location>
        <begin position="471"/>
        <end position="484"/>
    </location>
</feature>
<keyword evidence="8" id="KW-1185">Reference proteome</keyword>
<dbReference type="Proteomes" id="UP000694546">
    <property type="component" value="Chromosome 10"/>
</dbReference>
<feature type="chain" id="PRO_5034756337" evidence="6">
    <location>
        <begin position="24"/>
        <end position="602"/>
    </location>
</feature>
<gene>
    <name evidence="7" type="primary">clcf1</name>
</gene>
<keyword evidence="3" id="KW-0202">Cytokine</keyword>
<dbReference type="CTD" id="23529"/>
<keyword evidence="4" id="KW-0964">Secreted</keyword>
<dbReference type="SUPFAM" id="SSF47266">
    <property type="entry name" value="4-helical cytokines"/>
    <property type="match status" value="1"/>
</dbReference>
<proteinExistence type="inferred from homology"/>
<dbReference type="InterPro" id="IPR009079">
    <property type="entry name" value="4_helix_cytokine-like_core"/>
</dbReference>
<accession>A0A8C5BM13</accession>
<evidence type="ECO:0000256" key="1">
    <source>
        <dbReference type="ARBA" id="ARBA00004613"/>
    </source>
</evidence>
<evidence type="ECO:0000313" key="7">
    <source>
        <dbReference type="Ensembl" id="ENSGMOP00000049619.1"/>
    </source>
</evidence>
<comment type="subcellular location">
    <subcellularLocation>
        <location evidence="1">Secreted</location>
    </subcellularLocation>
</comment>
<feature type="region of interest" description="Disordered" evidence="5">
    <location>
        <begin position="213"/>
        <end position="299"/>
    </location>
</feature>
<feature type="signal peptide" evidence="6">
    <location>
        <begin position="1"/>
        <end position="23"/>
    </location>
</feature>
<dbReference type="GeneTree" id="ENSGT00510000048856"/>
<keyword evidence="6" id="KW-0732">Signal</keyword>
<dbReference type="OrthoDB" id="8956155at2759"/>
<dbReference type="KEGG" id="gmh:115552736"/>
<dbReference type="AlphaFoldDB" id="A0A8C5BM13"/>
<feature type="region of interest" description="Disordered" evidence="5">
    <location>
        <begin position="320"/>
        <end position="395"/>
    </location>
</feature>
<feature type="compositionally biased region" description="Low complexity" evidence="5">
    <location>
        <begin position="348"/>
        <end position="378"/>
    </location>
</feature>
<evidence type="ECO:0000256" key="5">
    <source>
        <dbReference type="SAM" id="MobiDB-lite"/>
    </source>
</evidence>
<dbReference type="RefSeq" id="XP_030224906.1">
    <property type="nucleotide sequence ID" value="XM_030369046.1"/>
</dbReference>
<comment type="similarity">
    <text evidence="2">Belongs to the IL-6 superfamily.</text>
</comment>
<evidence type="ECO:0000313" key="8">
    <source>
        <dbReference type="Proteomes" id="UP000694546"/>
    </source>
</evidence>
<evidence type="ECO:0000256" key="4">
    <source>
        <dbReference type="ARBA" id="ARBA00022525"/>
    </source>
</evidence>
<dbReference type="PANTHER" id="PTHR21353:SF7">
    <property type="entry name" value="CARDIOTROPHIN-LIKE CYTOKINE FACTOR 1"/>
    <property type="match status" value="1"/>
</dbReference>
<dbReference type="GeneID" id="115552736"/>
<feature type="compositionally biased region" description="Basic and acidic residues" evidence="5">
    <location>
        <begin position="222"/>
        <end position="262"/>
    </location>
</feature>
<protein>
    <submittedName>
        <fullName evidence="7">Cardiotrophin-like cytokine factor 1</fullName>
    </submittedName>
</protein>
<dbReference type="PANTHER" id="PTHR21353">
    <property type="match status" value="1"/>
</dbReference>
<feature type="compositionally biased region" description="Polar residues" evidence="5">
    <location>
        <begin position="386"/>
        <end position="395"/>
    </location>
</feature>
<dbReference type="GO" id="GO:0007166">
    <property type="term" value="P:cell surface receptor signaling pathway"/>
    <property type="evidence" value="ECO:0007669"/>
    <property type="project" value="TreeGrafter"/>
</dbReference>
<dbReference type="InterPro" id="IPR010681">
    <property type="entry name" value="PRF/CT"/>
</dbReference>
<dbReference type="Gene3D" id="1.20.1250.10">
    <property type="match status" value="2"/>
</dbReference>
<dbReference type="Ensembl" id="ENSGMOT00000038434.1">
    <property type="protein sequence ID" value="ENSGMOP00000049619.1"/>
    <property type="gene ID" value="ENSGMOG00000026454.1"/>
</dbReference>
<dbReference type="GO" id="GO:0005125">
    <property type="term" value="F:cytokine activity"/>
    <property type="evidence" value="ECO:0007669"/>
    <property type="project" value="UniProtKB-KW"/>
</dbReference>
<evidence type="ECO:0000256" key="2">
    <source>
        <dbReference type="ARBA" id="ARBA00007432"/>
    </source>
</evidence>
<evidence type="ECO:0000256" key="6">
    <source>
        <dbReference type="SAM" id="SignalP"/>
    </source>
</evidence>
<feature type="region of interest" description="Disordered" evidence="5">
    <location>
        <begin position="458"/>
        <end position="499"/>
    </location>
</feature>
<dbReference type="GO" id="GO:0005615">
    <property type="term" value="C:extracellular space"/>
    <property type="evidence" value="ECO:0007669"/>
    <property type="project" value="UniProtKB-KW"/>
</dbReference>
<sequence length="602" mass="66784">MKHLIGVHHSQTVLLLAAAMVLAHSLEASSYNLANERSSIERTYELTKYLEHQLKEIKDTYLSYLGPPFNEKDFSPPRPNSTALSLPSAATRLELWRGLENRARLAQNQRAYSVLLAAVQELARSTLCPYLQTSLLHFCTGLDGLLVSISGLMSGLGHAPPPPPGLALGGGALVGEEVAAGPLHRPAPLLMSQRGALGTVAARDGRVPFWALAEEDEEGGGGEERGRRREAMERRRGKEGRRRSEGRRSHGWRERTGGAERGRRGRRGRRGAEPADQNTEEEEEQEDEDLEEEQEVEGGLELWGQRRRLLSVLEELWEETRLQGEPQRGPSLWATAGGEAPRRPPGPRTNSDNNNNNNNNNDNNNNDNSNNNKNNNNNDKSKNNNGGDSYNYDSYVDNQYSYNLNYRPADTVRREDSLEHSLEHSLEDSLEDSLEHSLKDSLEDHLEDSLENSLDQRLGDSLEDSSDTGYLLLPDGGSSSSSSSLRRHPRSLPPPSPTLLPPSLSALSFFYPLGEEPGREGLLALPPPLPISLRQGPALLPAPLPPLLSSSQGASFSPMLAVRPALSDFARKVEGFWILRELQSWLWRSAKDFNRLKKRLRG</sequence>
<name>A0A8C5BM13_GADMO</name>
<reference evidence="7" key="2">
    <citation type="submission" date="2025-09" db="UniProtKB">
        <authorList>
            <consortium name="Ensembl"/>
        </authorList>
    </citation>
    <scope>IDENTIFICATION</scope>
</reference>
<organism evidence="7 8">
    <name type="scientific">Gadus morhua</name>
    <name type="common">Atlantic cod</name>
    <dbReference type="NCBI Taxonomy" id="8049"/>
    <lineage>
        <taxon>Eukaryota</taxon>
        <taxon>Metazoa</taxon>
        <taxon>Chordata</taxon>
        <taxon>Craniata</taxon>
        <taxon>Vertebrata</taxon>
        <taxon>Euteleostomi</taxon>
        <taxon>Actinopterygii</taxon>
        <taxon>Neopterygii</taxon>
        <taxon>Teleostei</taxon>
        <taxon>Neoteleostei</taxon>
        <taxon>Acanthomorphata</taxon>
        <taxon>Zeiogadaria</taxon>
        <taxon>Gadariae</taxon>
        <taxon>Gadiformes</taxon>
        <taxon>Gadoidei</taxon>
        <taxon>Gadidae</taxon>
        <taxon>Gadus</taxon>
    </lineage>
</organism>